<organism evidence="1 2">
    <name type="scientific">Manduca sexta</name>
    <name type="common">Tobacco hawkmoth</name>
    <name type="synonym">Tobacco hornworm</name>
    <dbReference type="NCBI Taxonomy" id="7130"/>
    <lineage>
        <taxon>Eukaryota</taxon>
        <taxon>Metazoa</taxon>
        <taxon>Ecdysozoa</taxon>
        <taxon>Arthropoda</taxon>
        <taxon>Hexapoda</taxon>
        <taxon>Insecta</taxon>
        <taxon>Pterygota</taxon>
        <taxon>Neoptera</taxon>
        <taxon>Endopterygota</taxon>
        <taxon>Lepidoptera</taxon>
        <taxon>Glossata</taxon>
        <taxon>Ditrysia</taxon>
        <taxon>Bombycoidea</taxon>
        <taxon>Sphingidae</taxon>
        <taxon>Sphinginae</taxon>
        <taxon>Sphingini</taxon>
        <taxon>Manduca</taxon>
    </lineage>
</organism>
<evidence type="ECO:0000313" key="1">
    <source>
        <dbReference type="EMBL" id="KAG6453026.1"/>
    </source>
</evidence>
<name>A0A921Z912_MANSE</name>
<dbReference type="AlphaFoldDB" id="A0A921Z912"/>
<proteinExistence type="predicted"/>
<protein>
    <submittedName>
        <fullName evidence="1">Uncharacterized protein</fullName>
    </submittedName>
</protein>
<reference evidence="1" key="2">
    <citation type="submission" date="2020-12" db="EMBL/GenBank/DDBJ databases">
        <authorList>
            <person name="Kanost M."/>
        </authorList>
    </citation>
    <scope>NUCLEOTIDE SEQUENCE</scope>
</reference>
<gene>
    <name evidence="1" type="ORF">O3G_MSEX007933</name>
</gene>
<reference evidence="1" key="1">
    <citation type="journal article" date="2016" name="Insect Biochem. Mol. Biol.">
        <title>Multifaceted biological insights from a draft genome sequence of the tobacco hornworm moth, Manduca sexta.</title>
        <authorList>
            <person name="Kanost M.R."/>
            <person name="Arrese E.L."/>
            <person name="Cao X."/>
            <person name="Chen Y.R."/>
            <person name="Chellapilla S."/>
            <person name="Goldsmith M.R."/>
            <person name="Grosse-Wilde E."/>
            <person name="Heckel D.G."/>
            <person name="Herndon N."/>
            <person name="Jiang H."/>
            <person name="Papanicolaou A."/>
            <person name="Qu J."/>
            <person name="Soulages J.L."/>
            <person name="Vogel H."/>
            <person name="Walters J."/>
            <person name="Waterhouse R.M."/>
            <person name="Ahn S.J."/>
            <person name="Almeida F.C."/>
            <person name="An C."/>
            <person name="Aqrawi P."/>
            <person name="Bretschneider A."/>
            <person name="Bryant W.B."/>
            <person name="Bucks S."/>
            <person name="Chao H."/>
            <person name="Chevignon G."/>
            <person name="Christen J.M."/>
            <person name="Clarke D.F."/>
            <person name="Dittmer N.T."/>
            <person name="Ferguson L.C.F."/>
            <person name="Garavelou S."/>
            <person name="Gordon K.H.J."/>
            <person name="Gunaratna R.T."/>
            <person name="Han Y."/>
            <person name="Hauser F."/>
            <person name="He Y."/>
            <person name="Heidel-Fischer H."/>
            <person name="Hirsh A."/>
            <person name="Hu Y."/>
            <person name="Jiang H."/>
            <person name="Kalra D."/>
            <person name="Klinner C."/>
            <person name="Konig C."/>
            <person name="Kovar C."/>
            <person name="Kroll A.R."/>
            <person name="Kuwar S.S."/>
            <person name="Lee S.L."/>
            <person name="Lehman R."/>
            <person name="Li K."/>
            <person name="Li Z."/>
            <person name="Liang H."/>
            <person name="Lovelace S."/>
            <person name="Lu Z."/>
            <person name="Mansfield J.H."/>
            <person name="McCulloch K.J."/>
            <person name="Mathew T."/>
            <person name="Morton B."/>
            <person name="Muzny D.M."/>
            <person name="Neunemann D."/>
            <person name="Ongeri F."/>
            <person name="Pauchet Y."/>
            <person name="Pu L.L."/>
            <person name="Pyrousis I."/>
            <person name="Rao X.J."/>
            <person name="Redding A."/>
            <person name="Roesel C."/>
            <person name="Sanchez-Gracia A."/>
            <person name="Schaack S."/>
            <person name="Shukla A."/>
            <person name="Tetreau G."/>
            <person name="Wang Y."/>
            <person name="Xiong G.H."/>
            <person name="Traut W."/>
            <person name="Walsh T.K."/>
            <person name="Worley K.C."/>
            <person name="Wu D."/>
            <person name="Wu W."/>
            <person name="Wu Y.Q."/>
            <person name="Zhang X."/>
            <person name="Zou Z."/>
            <person name="Zucker H."/>
            <person name="Briscoe A.D."/>
            <person name="Burmester T."/>
            <person name="Clem R.J."/>
            <person name="Feyereisen R."/>
            <person name="Grimmelikhuijzen C.J.P."/>
            <person name="Hamodrakas S.J."/>
            <person name="Hansson B.S."/>
            <person name="Huguet E."/>
            <person name="Jermiin L.S."/>
            <person name="Lan Q."/>
            <person name="Lehman H.K."/>
            <person name="Lorenzen M."/>
            <person name="Merzendorfer H."/>
            <person name="Michalopoulos I."/>
            <person name="Morton D.B."/>
            <person name="Muthukrishnan S."/>
            <person name="Oakeshott J.G."/>
            <person name="Palmer W."/>
            <person name="Park Y."/>
            <person name="Passarelli A.L."/>
            <person name="Rozas J."/>
            <person name="Schwartz L.M."/>
            <person name="Smith W."/>
            <person name="Southgate A."/>
            <person name="Vilcinskas A."/>
            <person name="Vogt R."/>
            <person name="Wang P."/>
            <person name="Werren J."/>
            <person name="Yu X.Q."/>
            <person name="Zhou J.J."/>
            <person name="Brown S.J."/>
            <person name="Scherer S.E."/>
            <person name="Richards S."/>
            <person name="Blissard G.W."/>
        </authorList>
    </citation>
    <scope>NUCLEOTIDE SEQUENCE</scope>
</reference>
<dbReference type="EMBL" id="JH668435">
    <property type="protein sequence ID" value="KAG6453026.1"/>
    <property type="molecule type" value="Genomic_DNA"/>
</dbReference>
<keyword evidence="2" id="KW-1185">Reference proteome</keyword>
<evidence type="ECO:0000313" key="2">
    <source>
        <dbReference type="Proteomes" id="UP000791440"/>
    </source>
</evidence>
<sequence>MNMNIIPCTFLLFYFYPPPLCPPLLKLGKLVSLHLMLSEVRPKEHAERQKIQASPDGRHSHAGLHNCFKREAERRLKNPSYRKVGTICWQIIPQPNAAQI</sequence>
<dbReference type="Proteomes" id="UP000791440">
    <property type="component" value="Unassembled WGS sequence"/>
</dbReference>
<accession>A0A921Z912</accession>
<comment type="caution">
    <text evidence="1">The sequence shown here is derived from an EMBL/GenBank/DDBJ whole genome shotgun (WGS) entry which is preliminary data.</text>
</comment>